<dbReference type="PROSITE" id="PS00831">
    <property type="entry name" value="RIBOSOMAL_L27"/>
    <property type="match status" value="1"/>
</dbReference>
<evidence type="ECO:0000256" key="2">
    <source>
        <dbReference type="ARBA" id="ARBA00022980"/>
    </source>
</evidence>
<evidence type="ECO:0000256" key="1">
    <source>
        <dbReference type="ARBA" id="ARBA00010797"/>
    </source>
</evidence>
<keyword evidence="3" id="KW-0687">Ribonucleoprotein</keyword>
<reference evidence="7 8" key="1">
    <citation type="submission" date="2024-03" db="EMBL/GenBank/DDBJ databases">
        <title>Genome-scale model development and genomic sequencing of the oleaginous clade Lipomyces.</title>
        <authorList>
            <consortium name="Lawrence Berkeley National Laboratory"/>
            <person name="Czajka J.J."/>
            <person name="Han Y."/>
            <person name="Kim J."/>
            <person name="Mondo S.J."/>
            <person name="Hofstad B.A."/>
            <person name="Robles A."/>
            <person name="Haridas S."/>
            <person name="Riley R."/>
            <person name="LaButti K."/>
            <person name="Pangilinan J."/>
            <person name="Andreopoulos W."/>
            <person name="Lipzen A."/>
            <person name="Yan J."/>
            <person name="Wang M."/>
            <person name="Ng V."/>
            <person name="Grigoriev I.V."/>
            <person name="Spatafora J.W."/>
            <person name="Magnuson J.K."/>
            <person name="Baker S.E."/>
            <person name="Pomraning K.R."/>
        </authorList>
    </citation>
    <scope>NUCLEOTIDE SEQUENCE [LARGE SCALE GENOMIC DNA]</scope>
    <source>
        <strain evidence="7 8">Phaff 52-87</strain>
    </source>
</reference>
<dbReference type="NCBIfam" id="TIGR00062">
    <property type="entry name" value="L27"/>
    <property type="match status" value="1"/>
</dbReference>
<evidence type="ECO:0000256" key="3">
    <source>
        <dbReference type="ARBA" id="ARBA00023274"/>
    </source>
</evidence>
<keyword evidence="2" id="KW-0689">Ribosomal protein</keyword>
<gene>
    <name evidence="7" type="ORF">BZA70DRAFT_294262</name>
</gene>
<dbReference type="PANTHER" id="PTHR15893">
    <property type="entry name" value="RIBOSOMAL PROTEIN L27"/>
    <property type="match status" value="1"/>
</dbReference>
<dbReference type="PRINTS" id="PR00063">
    <property type="entry name" value="RIBOSOMALL27"/>
</dbReference>
<evidence type="ECO:0000256" key="6">
    <source>
        <dbReference type="SAM" id="MobiDB-lite"/>
    </source>
</evidence>
<dbReference type="PANTHER" id="PTHR15893:SF0">
    <property type="entry name" value="LARGE RIBOSOMAL SUBUNIT PROTEIN BL27M"/>
    <property type="match status" value="1"/>
</dbReference>
<feature type="region of interest" description="Disordered" evidence="6">
    <location>
        <begin position="193"/>
        <end position="225"/>
    </location>
</feature>
<dbReference type="Gene3D" id="2.40.50.100">
    <property type="match status" value="1"/>
</dbReference>
<dbReference type="InterPro" id="IPR001684">
    <property type="entry name" value="Ribosomal_bL27"/>
</dbReference>
<feature type="compositionally biased region" description="Basic and acidic residues" evidence="6">
    <location>
        <begin position="193"/>
        <end position="202"/>
    </location>
</feature>
<dbReference type="EMBL" id="JBBJBU010000002">
    <property type="protein sequence ID" value="KAK7206891.1"/>
    <property type="molecule type" value="Genomic_DNA"/>
</dbReference>
<comment type="caution">
    <text evidence="7">The sequence shown here is derived from an EMBL/GenBank/DDBJ whole genome shotgun (WGS) entry which is preliminary data.</text>
</comment>
<protein>
    <recommendedName>
        <fullName evidence="4">Large ribosomal subunit protein bL27m</fullName>
    </recommendedName>
    <alternativeName>
        <fullName evidence="5">54S ribosomal protein L2, mitochondrial</fullName>
    </alternativeName>
</protein>
<keyword evidence="8" id="KW-1185">Reference proteome</keyword>
<dbReference type="Pfam" id="PF01016">
    <property type="entry name" value="Ribosomal_L27"/>
    <property type="match status" value="1"/>
</dbReference>
<name>A0ABR1FAK6_9ASCO</name>
<evidence type="ECO:0000256" key="4">
    <source>
        <dbReference type="ARBA" id="ARBA00035267"/>
    </source>
</evidence>
<proteinExistence type="inferred from homology"/>
<accession>A0ABR1FAK6</accession>
<evidence type="ECO:0000313" key="8">
    <source>
        <dbReference type="Proteomes" id="UP001498771"/>
    </source>
</evidence>
<sequence>MSLLRSFAGRIGSGAVSLTQKTASSIAIGGSSLFRPRQQLQQQTASSGLQLQFVRYATKKAASSRTNDYNSKGKRLGLKAAEGSYVRVGQIIYRQRGTKWFPGENTIIGRDHTIIAKEPGFVRYYRDPFHPSRRFAGVALAPHLMLPSPHWQPRLRRFGRTPITDPELAEHEKQRLSRKEYFGWIEKTKQYEARKAKREAKSAEQASAPESAGASESASAPDATA</sequence>
<feature type="compositionally biased region" description="Low complexity" evidence="6">
    <location>
        <begin position="203"/>
        <end position="225"/>
    </location>
</feature>
<dbReference type="InterPro" id="IPR018261">
    <property type="entry name" value="Ribosomal_bL27_CS"/>
</dbReference>
<organism evidence="7 8">
    <name type="scientific">Myxozyma melibiosi</name>
    <dbReference type="NCBI Taxonomy" id="54550"/>
    <lineage>
        <taxon>Eukaryota</taxon>
        <taxon>Fungi</taxon>
        <taxon>Dikarya</taxon>
        <taxon>Ascomycota</taxon>
        <taxon>Saccharomycotina</taxon>
        <taxon>Lipomycetes</taxon>
        <taxon>Lipomycetales</taxon>
        <taxon>Lipomycetaceae</taxon>
        <taxon>Myxozyma</taxon>
    </lineage>
</organism>
<comment type="similarity">
    <text evidence="1">Belongs to the bacterial ribosomal protein bL27 family.</text>
</comment>
<evidence type="ECO:0000256" key="5">
    <source>
        <dbReference type="ARBA" id="ARBA00035465"/>
    </source>
</evidence>
<dbReference type="GeneID" id="90039948"/>
<evidence type="ECO:0000313" key="7">
    <source>
        <dbReference type="EMBL" id="KAK7206891.1"/>
    </source>
</evidence>
<dbReference type="SUPFAM" id="SSF110324">
    <property type="entry name" value="Ribosomal L27 protein-like"/>
    <property type="match status" value="1"/>
</dbReference>
<dbReference type="Proteomes" id="UP001498771">
    <property type="component" value="Unassembled WGS sequence"/>
</dbReference>
<dbReference type="RefSeq" id="XP_064769924.1">
    <property type="nucleotide sequence ID" value="XM_064914436.1"/>
</dbReference>